<dbReference type="Proteomes" id="UP000185769">
    <property type="component" value="Unassembled WGS sequence"/>
</dbReference>
<evidence type="ECO:0000256" key="6">
    <source>
        <dbReference type="SAM" id="Phobius"/>
    </source>
</evidence>
<proteinExistence type="inferred from homology"/>
<dbReference type="InterPro" id="IPR023353">
    <property type="entry name" value="LemA-like_dom_sf"/>
</dbReference>
<evidence type="ECO:0000313" key="7">
    <source>
        <dbReference type="EMBL" id="OIO29897.1"/>
    </source>
</evidence>
<keyword evidence="5 6" id="KW-0472">Membrane</keyword>
<dbReference type="Pfam" id="PF04011">
    <property type="entry name" value="LemA"/>
    <property type="match status" value="1"/>
</dbReference>
<evidence type="ECO:0000256" key="1">
    <source>
        <dbReference type="ARBA" id="ARBA00004167"/>
    </source>
</evidence>
<feature type="transmembrane region" description="Helical" evidence="6">
    <location>
        <begin position="6"/>
        <end position="25"/>
    </location>
</feature>
<name>A0A1J4V3N3_9BACT</name>
<gene>
    <name evidence="7" type="ORF">AUJ22_00510</name>
</gene>
<comment type="caution">
    <text evidence="7">The sequence shown here is derived from an EMBL/GenBank/DDBJ whole genome shotgun (WGS) entry which is preliminary data.</text>
</comment>
<evidence type="ECO:0008006" key="9">
    <source>
        <dbReference type="Google" id="ProtNLM"/>
    </source>
</evidence>
<dbReference type="Gene3D" id="1.20.1440.20">
    <property type="entry name" value="LemA-like domain"/>
    <property type="match status" value="1"/>
</dbReference>
<protein>
    <recommendedName>
        <fullName evidence="9">LemA family protein</fullName>
    </recommendedName>
</protein>
<evidence type="ECO:0000256" key="4">
    <source>
        <dbReference type="ARBA" id="ARBA00022989"/>
    </source>
</evidence>
<dbReference type="InterPro" id="IPR007156">
    <property type="entry name" value="MamQ_LemA"/>
</dbReference>
<accession>A0A1J4V3N3</accession>
<dbReference type="STRING" id="1805280.AUJ22_00510"/>
<reference evidence="7 8" key="1">
    <citation type="journal article" date="2016" name="Environ. Microbiol.">
        <title>Genomic resolution of a cold subsurface aquifer community provides metabolic insights for novel microbes adapted to high CO concentrations.</title>
        <authorList>
            <person name="Probst A.J."/>
            <person name="Castelle C.J."/>
            <person name="Singh A."/>
            <person name="Brown C.T."/>
            <person name="Anantharaman K."/>
            <person name="Sharon I."/>
            <person name="Hug L.A."/>
            <person name="Burstein D."/>
            <person name="Emerson J.B."/>
            <person name="Thomas B.C."/>
            <person name="Banfield J.F."/>
        </authorList>
    </citation>
    <scope>NUCLEOTIDE SEQUENCE [LARGE SCALE GENOMIC DNA]</scope>
    <source>
        <strain evidence="7">CG1_02_31_12</strain>
    </source>
</reference>
<dbReference type="PANTHER" id="PTHR34478:SF1">
    <property type="entry name" value="PROTEIN LEMA"/>
    <property type="match status" value="1"/>
</dbReference>
<comment type="subcellular location">
    <subcellularLocation>
        <location evidence="1">Membrane</location>
        <topology evidence="1">Single-pass membrane protein</topology>
    </subcellularLocation>
</comment>
<evidence type="ECO:0000256" key="3">
    <source>
        <dbReference type="ARBA" id="ARBA00022692"/>
    </source>
</evidence>
<evidence type="ECO:0000313" key="8">
    <source>
        <dbReference type="Proteomes" id="UP000185769"/>
    </source>
</evidence>
<dbReference type="PANTHER" id="PTHR34478">
    <property type="entry name" value="PROTEIN LEMA"/>
    <property type="match status" value="1"/>
</dbReference>
<keyword evidence="3 6" id="KW-0812">Transmembrane</keyword>
<keyword evidence="4 6" id="KW-1133">Transmembrane helix</keyword>
<dbReference type="AlphaFoldDB" id="A0A1J4V3N3"/>
<dbReference type="EMBL" id="MNVM01000008">
    <property type="protein sequence ID" value="OIO29897.1"/>
    <property type="molecule type" value="Genomic_DNA"/>
</dbReference>
<evidence type="ECO:0000256" key="5">
    <source>
        <dbReference type="ARBA" id="ARBA00023136"/>
    </source>
</evidence>
<organism evidence="7 8">
    <name type="scientific">Candidatus Nomurabacteria bacterium CG1_02_31_12</name>
    <dbReference type="NCBI Taxonomy" id="1805280"/>
    <lineage>
        <taxon>Bacteria</taxon>
        <taxon>Candidatus Nomuraibacteriota</taxon>
    </lineage>
</organism>
<dbReference type="SUPFAM" id="SSF140478">
    <property type="entry name" value="LemA-like"/>
    <property type="match status" value="1"/>
</dbReference>
<evidence type="ECO:0000256" key="2">
    <source>
        <dbReference type="ARBA" id="ARBA00008854"/>
    </source>
</evidence>
<sequence>MDILTIILIVLGLVVLWIIFAYNSFVRLINRTKEAWADIEVQLKRRYDLIPNLVNTVKGYATHESSVFENVTKARSLAMGAGSLSDKAGAENMLTGALKSVFAISEAYPELKANQNFLALQSELSDTENKIQAARRFYNSNVRDLNISIESFPNNVIASTFKFSKMELFDLADNDVAQNPVEVKF</sequence>
<dbReference type="GO" id="GO:0016020">
    <property type="term" value="C:membrane"/>
    <property type="evidence" value="ECO:0007669"/>
    <property type="project" value="UniProtKB-SubCell"/>
</dbReference>
<comment type="similarity">
    <text evidence="2">Belongs to the LemA family.</text>
</comment>